<name>A0A1I6V3P0_9FLAO</name>
<dbReference type="InterPro" id="IPR024607">
    <property type="entry name" value="Sulfatase_CS"/>
</dbReference>
<dbReference type="Gene3D" id="3.40.720.10">
    <property type="entry name" value="Alkaline Phosphatase, subunit A"/>
    <property type="match status" value="1"/>
</dbReference>
<dbReference type="PROSITE" id="PS51257">
    <property type="entry name" value="PROKAR_LIPOPROTEIN"/>
    <property type="match status" value="1"/>
</dbReference>
<reference evidence="4 5" key="1">
    <citation type="submission" date="2016-10" db="EMBL/GenBank/DDBJ databases">
        <authorList>
            <person name="de Groot N.N."/>
        </authorList>
    </citation>
    <scope>NUCLEOTIDE SEQUENCE [LARGE SCALE GENOMIC DNA]</scope>
    <source>
        <strain evidence="4 5">CGMCC 1.6114</strain>
    </source>
</reference>
<dbReference type="InterPro" id="IPR052701">
    <property type="entry name" value="GAG_Ulvan_Degrading_Sulfatases"/>
</dbReference>
<dbReference type="InterPro" id="IPR000917">
    <property type="entry name" value="Sulfatase_N"/>
</dbReference>
<evidence type="ECO:0000256" key="1">
    <source>
        <dbReference type="ARBA" id="ARBA00008779"/>
    </source>
</evidence>
<evidence type="ECO:0000259" key="3">
    <source>
        <dbReference type="Pfam" id="PF00884"/>
    </source>
</evidence>
<dbReference type="SUPFAM" id="SSF53649">
    <property type="entry name" value="Alkaline phosphatase-like"/>
    <property type="match status" value="1"/>
</dbReference>
<dbReference type="CDD" id="cd16145">
    <property type="entry name" value="ARS_like"/>
    <property type="match status" value="1"/>
</dbReference>
<dbReference type="OrthoDB" id="9765065at2"/>
<protein>
    <submittedName>
        <fullName evidence="4">Arylsulfatase</fullName>
    </submittedName>
</protein>
<keyword evidence="2" id="KW-0378">Hydrolase</keyword>
<dbReference type="PANTHER" id="PTHR43751:SF3">
    <property type="entry name" value="SULFATASE N-TERMINAL DOMAIN-CONTAINING PROTEIN"/>
    <property type="match status" value="1"/>
</dbReference>
<comment type="similarity">
    <text evidence="1">Belongs to the sulfatase family.</text>
</comment>
<gene>
    <name evidence="4" type="ORF">SAMN04487906_2842</name>
</gene>
<accession>A0A1I6V3P0</accession>
<evidence type="ECO:0000256" key="2">
    <source>
        <dbReference type="ARBA" id="ARBA00022801"/>
    </source>
</evidence>
<dbReference type="Pfam" id="PF00884">
    <property type="entry name" value="Sulfatase"/>
    <property type="match status" value="1"/>
</dbReference>
<evidence type="ECO:0000313" key="5">
    <source>
        <dbReference type="Proteomes" id="UP000183209"/>
    </source>
</evidence>
<dbReference type="PANTHER" id="PTHR43751">
    <property type="entry name" value="SULFATASE"/>
    <property type="match status" value="1"/>
</dbReference>
<dbReference type="EMBL" id="FPAG01000008">
    <property type="protein sequence ID" value="SFT08292.1"/>
    <property type="molecule type" value="Genomic_DNA"/>
</dbReference>
<dbReference type="RefSeq" id="WP_083425961.1">
    <property type="nucleotide sequence ID" value="NZ_FPAG01000008.1"/>
</dbReference>
<dbReference type="Proteomes" id="UP000183209">
    <property type="component" value="Unassembled WGS sequence"/>
</dbReference>
<dbReference type="Gene3D" id="3.30.1120.10">
    <property type="match status" value="1"/>
</dbReference>
<proteinExistence type="inferred from homology"/>
<dbReference type="AlphaFoldDB" id="A0A1I6V3P0"/>
<dbReference type="InterPro" id="IPR017850">
    <property type="entry name" value="Alkaline_phosphatase_core_sf"/>
</dbReference>
<sequence length="532" mass="59731">MLNSTKNLSCLYFIAVVFVGCTGGISKDVKSVNNGAAAKGSKPNIIYILADDLGYGDLGVYGQEFIETPNIDLLAKEGMLFTQHYSSAPVCAPARFSLLTGKHSGHSFIRGNDGWKERGDVWNYKAAIADSTLEGQRPIPSKTVLFPKMLQEQGYKTGMVGKWGLGAPHTDAIPTKMGFDFFYGYNCQRQAHTYYPVHLYKNDKRVYLKNDTIPPGTKLEEGASPYDAKSYEQFNKGLYSPDLMFDEVLSFINQNKDQPFFMYWATPLPHVALQAPARWVNYYVEKFGDEEPYLGQKGYFPSKNPHATYAAMISYLDENVGKLVSYLKSKGLYENTLIVFSSDNGPSFAGGAEPTYFDSAKPFKSEFGRGKGFVYEGGIRVPMIATWPKRIKAGTKTDHVSIQYDLASTLGDLLGFQMPESDGISFLPTLYGDQQSQLEHEFLMWAYPEYGGQAAIRMDDWKLVRQHLNDQKAPTLELYNLGQDKAERYNVAQKYPDIVAKAVELFDEQYEEPDLKVFSIPLISESLLIKDQ</sequence>
<dbReference type="GO" id="GO:0016787">
    <property type="term" value="F:hydrolase activity"/>
    <property type="evidence" value="ECO:0007669"/>
    <property type="project" value="UniProtKB-KW"/>
</dbReference>
<organism evidence="4 5">
    <name type="scientific">Zhouia amylolytica</name>
    <dbReference type="NCBI Taxonomy" id="376730"/>
    <lineage>
        <taxon>Bacteria</taxon>
        <taxon>Pseudomonadati</taxon>
        <taxon>Bacteroidota</taxon>
        <taxon>Flavobacteriia</taxon>
        <taxon>Flavobacteriales</taxon>
        <taxon>Flavobacteriaceae</taxon>
        <taxon>Zhouia</taxon>
    </lineage>
</organism>
<evidence type="ECO:0000313" key="4">
    <source>
        <dbReference type="EMBL" id="SFT08292.1"/>
    </source>
</evidence>
<feature type="domain" description="Sulfatase N-terminal" evidence="3">
    <location>
        <begin position="43"/>
        <end position="415"/>
    </location>
</feature>
<dbReference type="PROSITE" id="PS00523">
    <property type="entry name" value="SULFATASE_1"/>
    <property type="match status" value="1"/>
</dbReference>